<evidence type="ECO:0000313" key="6">
    <source>
        <dbReference type="Proteomes" id="UP000076722"/>
    </source>
</evidence>
<proteinExistence type="inferred from homology"/>
<dbReference type="STRING" id="1314777.A0A164W7U9"/>
<dbReference type="InterPro" id="IPR020845">
    <property type="entry name" value="AMP-binding_CS"/>
</dbReference>
<dbReference type="OrthoDB" id="1898221at2759"/>
<accession>A0A164W7U9</accession>
<dbReference type="EMBL" id="KV419403">
    <property type="protein sequence ID" value="KZS94811.1"/>
    <property type="molecule type" value="Genomic_DNA"/>
</dbReference>
<sequence>MPIQSPRPTINFPTIDILTWIFDDETSTYDRSKPLFVNASNPEEYLTKNYLKELTMKIGHGLRELAGVKPGDVVLCASPNHLLYPAVVFGTLCASAIFTGADPSHTEFELSRQLQSSGAKVIFASAATLSVVSMCAARLSISTVHIFLIDGARDGFRGVEDLLNFEGQNWPRLTTFQEVSSTTAFLTYSSGTSGLPKGCEVTHWNAVSHGISFLCRRHQSSTQTFNPETEDADPITLVYFPLFRAVSIFVSMINGTRSGRLTYILDPQDFSAILDAIQRFRINELIIFPSIAVPLAKSTIVKDYNLSSVTQLLCGGSPLGSDVALAVEEALDPDGSKKLKLCQAWGLTEITTIATAFDHGDWDEETQRLAVGPLLSGIEAKIVDGEEAEVVLGELGEIWLRAPFVFKGYWKNDEATRETLTPDGWLKTGDIGRVGHRGFFYIVDRMKEMIKVHGLQVAPAELEATLLSSPDVADAGVVGVPCDRDGNEAGGEYPRAYIVKSNPDATAASIDAWMAKHLAPHKSLSGGIEFVDVIPRNTFGKVMRRSLQDWAAESRANAPVMSRT</sequence>
<dbReference type="Gene3D" id="3.40.50.12780">
    <property type="entry name" value="N-terminal domain of ligase-like"/>
    <property type="match status" value="1"/>
</dbReference>
<protein>
    <submittedName>
        <fullName evidence="5">Acetyl-CoA synthetase-like protein</fullName>
    </submittedName>
</protein>
<evidence type="ECO:0000256" key="1">
    <source>
        <dbReference type="ARBA" id="ARBA00006432"/>
    </source>
</evidence>
<keyword evidence="6" id="KW-1185">Reference proteome</keyword>
<dbReference type="Proteomes" id="UP000076722">
    <property type="component" value="Unassembled WGS sequence"/>
</dbReference>
<evidence type="ECO:0000256" key="2">
    <source>
        <dbReference type="ARBA" id="ARBA00022598"/>
    </source>
</evidence>
<evidence type="ECO:0000259" key="3">
    <source>
        <dbReference type="Pfam" id="PF00501"/>
    </source>
</evidence>
<evidence type="ECO:0000259" key="4">
    <source>
        <dbReference type="Pfam" id="PF13193"/>
    </source>
</evidence>
<dbReference type="Pfam" id="PF00501">
    <property type="entry name" value="AMP-binding"/>
    <property type="match status" value="1"/>
</dbReference>
<dbReference type="PANTHER" id="PTHR24096:SF149">
    <property type="entry name" value="AMP-BINDING DOMAIN-CONTAINING PROTEIN-RELATED"/>
    <property type="match status" value="1"/>
</dbReference>
<dbReference type="Gene3D" id="3.30.300.30">
    <property type="match status" value="1"/>
</dbReference>
<dbReference type="InterPro" id="IPR025110">
    <property type="entry name" value="AMP-bd_C"/>
</dbReference>
<dbReference type="GO" id="GO:0016405">
    <property type="term" value="F:CoA-ligase activity"/>
    <property type="evidence" value="ECO:0007669"/>
    <property type="project" value="TreeGrafter"/>
</dbReference>
<dbReference type="InterPro" id="IPR000873">
    <property type="entry name" value="AMP-dep_synth/lig_dom"/>
</dbReference>
<dbReference type="InterPro" id="IPR042099">
    <property type="entry name" value="ANL_N_sf"/>
</dbReference>
<keyword evidence="2" id="KW-0436">Ligase</keyword>
<name>A0A164W7U9_9AGAM</name>
<dbReference type="PROSITE" id="PS00455">
    <property type="entry name" value="AMP_BINDING"/>
    <property type="match status" value="1"/>
</dbReference>
<evidence type="ECO:0000313" key="5">
    <source>
        <dbReference type="EMBL" id="KZS94811.1"/>
    </source>
</evidence>
<gene>
    <name evidence="5" type="ORF">SISNIDRAFT_484343</name>
</gene>
<dbReference type="InterPro" id="IPR045851">
    <property type="entry name" value="AMP-bd_C_sf"/>
</dbReference>
<organism evidence="5 6">
    <name type="scientific">Sistotremastrum niveocremeum HHB9708</name>
    <dbReference type="NCBI Taxonomy" id="1314777"/>
    <lineage>
        <taxon>Eukaryota</taxon>
        <taxon>Fungi</taxon>
        <taxon>Dikarya</taxon>
        <taxon>Basidiomycota</taxon>
        <taxon>Agaricomycotina</taxon>
        <taxon>Agaricomycetes</taxon>
        <taxon>Sistotremastrales</taxon>
        <taxon>Sistotremastraceae</taxon>
        <taxon>Sertulicium</taxon>
        <taxon>Sertulicium niveocremeum</taxon>
    </lineage>
</organism>
<feature type="domain" description="AMP-dependent synthetase/ligase" evidence="3">
    <location>
        <begin position="35"/>
        <end position="410"/>
    </location>
</feature>
<dbReference type="Pfam" id="PF13193">
    <property type="entry name" value="AMP-binding_C"/>
    <property type="match status" value="1"/>
</dbReference>
<dbReference type="AlphaFoldDB" id="A0A164W7U9"/>
<feature type="domain" description="AMP-binding enzyme C-terminal" evidence="4">
    <location>
        <begin position="461"/>
        <end position="541"/>
    </location>
</feature>
<comment type="similarity">
    <text evidence="1">Belongs to the ATP-dependent AMP-binding enzyme family.</text>
</comment>
<dbReference type="PANTHER" id="PTHR24096">
    <property type="entry name" value="LONG-CHAIN-FATTY-ACID--COA LIGASE"/>
    <property type="match status" value="1"/>
</dbReference>
<dbReference type="SUPFAM" id="SSF56801">
    <property type="entry name" value="Acetyl-CoA synthetase-like"/>
    <property type="match status" value="1"/>
</dbReference>
<reference evidence="5 6" key="1">
    <citation type="journal article" date="2016" name="Mol. Biol. Evol.">
        <title>Comparative Genomics of Early-Diverging Mushroom-Forming Fungi Provides Insights into the Origins of Lignocellulose Decay Capabilities.</title>
        <authorList>
            <person name="Nagy L.G."/>
            <person name="Riley R."/>
            <person name="Tritt A."/>
            <person name="Adam C."/>
            <person name="Daum C."/>
            <person name="Floudas D."/>
            <person name="Sun H."/>
            <person name="Yadav J.S."/>
            <person name="Pangilinan J."/>
            <person name="Larsson K.H."/>
            <person name="Matsuura K."/>
            <person name="Barry K."/>
            <person name="Labutti K."/>
            <person name="Kuo R."/>
            <person name="Ohm R.A."/>
            <person name="Bhattacharya S.S."/>
            <person name="Shirouzu T."/>
            <person name="Yoshinaga Y."/>
            <person name="Martin F.M."/>
            <person name="Grigoriev I.V."/>
            <person name="Hibbett D.S."/>
        </authorList>
    </citation>
    <scope>NUCLEOTIDE SEQUENCE [LARGE SCALE GENOMIC DNA]</scope>
    <source>
        <strain evidence="5 6">HHB9708</strain>
    </source>
</reference>